<dbReference type="RefSeq" id="WP_105186127.1">
    <property type="nucleotide sequence ID" value="NZ_BAAAGO010000060.1"/>
</dbReference>
<organism evidence="1 2">
    <name type="scientific">Micropruina glycogenica</name>
    <dbReference type="NCBI Taxonomy" id="75385"/>
    <lineage>
        <taxon>Bacteria</taxon>
        <taxon>Bacillati</taxon>
        <taxon>Actinomycetota</taxon>
        <taxon>Actinomycetes</taxon>
        <taxon>Propionibacteriales</taxon>
        <taxon>Nocardioidaceae</taxon>
        <taxon>Micropruina</taxon>
    </lineage>
</organism>
<gene>
    <name evidence="1" type="ORF">MPLG2_2349</name>
</gene>
<sequence length="317" mass="33751">MVNVGDPPVVAQVVRNGFVESTHRGIVVVTRSDGSVSYSRGDYDSHVLPRSSLKPIQALAMVRCGLQVPPDQLAIACASHSGEPMHLQAVLDLLHGAGLTEADLRNTPDLPLIDAQRNQWIAEGRPPSSLAQNCSGKHAAMLATAVLNDWSRDTYLNRGHPCQQAVIETTRGFGQRVFWTSIDGCGAPAYAISLVGLARIFGELAKATDGAEKEVADAMRSHPELVGGTGRDVTDLMRGVPGMIAKDGAEGVYAAGLPDGRGIAIKITDGGVRARPVVMGAVLRRMWLGDEKLRRRLMDMPIYGRGVPVGAVIPVDI</sequence>
<dbReference type="EC" id="3.5.1.1" evidence="1"/>
<reference evidence="1 2" key="1">
    <citation type="submission" date="2018-02" db="EMBL/GenBank/DDBJ databases">
        <authorList>
            <person name="Cohen D.B."/>
            <person name="Kent A.D."/>
        </authorList>
    </citation>
    <scope>NUCLEOTIDE SEQUENCE [LARGE SCALE GENOMIC DNA]</scope>
    <source>
        <strain evidence="1">1</strain>
    </source>
</reference>
<dbReference type="Proteomes" id="UP000238164">
    <property type="component" value="Chromosome 1"/>
</dbReference>
<protein>
    <submittedName>
        <fullName evidence="1">Asparaginase</fullName>
        <ecNumber evidence="1">3.5.1.1</ecNumber>
    </submittedName>
</protein>
<keyword evidence="1" id="KW-0378">Hydrolase</keyword>
<evidence type="ECO:0000313" key="2">
    <source>
        <dbReference type="Proteomes" id="UP000238164"/>
    </source>
</evidence>
<proteinExistence type="predicted"/>
<keyword evidence="2" id="KW-1185">Reference proteome</keyword>
<dbReference type="GO" id="GO:0004067">
    <property type="term" value="F:asparaginase activity"/>
    <property type="evidence" value="ECO:0007669"/>
    <property type="project" value="UniProtKB-EC"/>
</dbReference>
<dbReference type="InterPro" id="IPR010349">
    <property type="entry name" value="Asparaginase_II"/>
</dbReference>
<dbReference type="OrthoDB" id="9780674at2"/>
<dbReference type="PANTHER" id="PTHR42110">
    <property type="entry name" value="L-ASPARAGINASE, PUTATIVE (AFU_ORTHOLOGUE AFUA_3G11890)-RELATED"/>
    <property type="match status" value="1"/>
</dbReference>
<evidence type="ECO:0000313" key="1">
    <source>
        <dbReference type="EMBL" id="SPD87379.1"/>
    </source>
</evidence>
<dbReference type="AlphaFoldDB" id="A0A2N9JIY6"/>
<dbReference type="PANTHER" id="PTHR42110:SF1">
    <property type="entry name" value="L-ASPARAGINASE, PUTATIVE (AFU_ORTHOLOGUE AFUA_3G11890)-RELATED"/>
    <property type="match status" value="1"/>
</dbReference>
<dbReference type="Pfam" id="PF06089">
    <property type="entry name" value="Asparaginase_II"/>
    <property type="match status" value="1"/>
</dbReference>
<accession>A0A2N9JIY6</accession>
<name>A0A2N9JIY6_9ACTN</name>
<dbReference type="KEGG" id="mgg:MPLG2_2349"/>
<dbReference type="EMBL" id="LT985188">
    <property type="protein sequence ID" value="SPD87379.1"/>
    <property type="molecule type" value="Genomic_DNA"/>
</dbReference>